<reference evidence="1" key="1">
    <citation type="submission" date="2020-11" db="EMBL/GenBank/DDBJ databases">
        <authorList>
            <person name="Tran Van P."/>
        </authorList>
    </citation>
    <scope>NUCLEOTIDE SEQUENCE</scope>
</reference>
<name>A0A7R8WFC5_9CRUS</name>
<gene>
    <name evidence="1" type="ORF">CTOB1V02_LOCUS8430</name>
</gene>
<dbReference type="EMBL" id="OB662792">
    <property type="protein sequence ID" value="CAD7230572.1"/>
    <property type="molecule type" value="Genomic_DNA"/>
</dbReference>
<protein>
    <submittedName>
        <fullName evidence="1">Uncharacterized protein</fullName>
    </submittedName>
</protein>
<dbReference type="AlphaFoldDB" id="A0A7R8WFC5"/>
<evidence type="ECO:0000313" key="1">
    <source>
        <dbReference type="EMBL" id="CAD7230572.1"/>
    </source>
</evidence>
<sequence length="121" mass="12206">MVARKRKQICTLCKGKCLPRNHKRTTCPLLKSGARGISGTERCGGLEHTEPVALAGADVAIGSDLLDGEHAMNEAVAEAGGGVPVGSDSLENGDGSANEPVSQSAAGAPGAHLLYDGGPMN</sequence>
<feature type="non-terminal residue" evidence="1">
    <location>
        <position position="1"/>
    </location>
</feature>
<organism evidence="1">
    <name type="scientific">Cyprideis torosa</name>
    <dbReference type="NCBI Taxonomy" id="163714"/>
    <lineage>
        <taxon>Eukaryota</taxon>
        <taxon>Metazoa</taxon>
        <taxon>Ecdysozoa</taxon>
        <taxon>Arthropoda</taxon>
        <taxon>Crustacea</taxon>
        <taxon>Oligostraca</taxon>
        <taxon>Ostracoda</taxon>
        <taxon>Podocopa</taxon>
        <taxon>Podocopida</taxon>
        <taxon>Cytherocopina</taxon>
        <taxon>Cytheroidea</taxon>
        <taxon>Cytherideidae</taxon>
        <taxon>Cyprideis</taxon>
    </lineage>
</organism>
<accession>A0A7R8WFC5</accession>
<proteinExistence type="predicted"/>